<evidence type="ECO:0000256" key="3">
    <source>
        <dbReference type="ARBA" id="ARBA00022692"/>
    </source>
</evidence>
<evidence type="ECO:0000256" key="1">
    <source>
        <dbReference type="ARBA" id="ARBA00004571"/>
    </source>
</evidence>
<evidence type="ECO:0000256" key="4">
    <source>
        <dbReference type="ARBA" id="ARBA00022729"/>
    </source>
</evidence>
<feature type="domain" description="Surface lipoprotein assembly modifier C-terminal" evidence="8">
    <location>
        <begin position="203"/>
        <end position="502"/>
    </location>
</feature>
<dbReference type="EMBL" id="RQYC01000005">
    <property type="protein sequence ID" value="RRD90544.1"/>
    <property type="molecule type" value="Genomic_DNA"/>
</dbReference>
<dbReference type="InterPro" id="IPR007655">
    <property type="entry name" value="Slam_C"/>
</dbReference>
<keyword evidence="4" id="KW-0732">Signal</keyword>
<evidence type="ECO:0000256" key="6">
    <source>
        <dbReference type="ARBA" id="ARBA00023237"/>
    </source>
</evidence>
<keyword evidence="6" id="KW-0998">Cell outer membrane</keyword>
<keyword evidence="2" id="KW-1134">Transmembrane beta strand</keyword>
<feature type="domain" description="Surface lipoprotein assembly modifier N-terminal TPR repeats region" evidence="9">
    <location>
        <begin position="72"/>
        <end position="173"/>
    </location>
</feature>
<evidence type="ECO:0000313" key="10">
    <source>
        <dbReference type="EMBL" id="RRD90544.1"/>
    </source>
</evidence>
<gene>
    <name evidence="10" type="ORF">EII21_04495</name>
</gene>
<evidence type="ECO:0000256" key="5">
    <source>
        <dbReference type="ARBA" id="ARBA00023136"/>
    </source>
</evidence>
<dbReference type="Proteomes" id="UP000269923">
    <property type="component" value="Unassembled WGS sequence"/>
</dbReference>
<dbReference type="AlphaFoldDB" id="A0A3P2A563"/>
<evidence type="ECO:0000259" key="9">
    <source>
        <dbReference type="Pfam" id="PF24575"/>
    </source>
</evidence>
<organism evidence="10 11">
    <name type="scientific">Conchiformibius steedae</name>
    <dbReference type="NCBI Taxonomy" id="153493"/>
    <lineage>
        <taxon>Bacteria</taxon>
        <taxon>Pseudomonadati</taxon>
        <taxon>Pseudomonadota</taxon>
        <taxon>Betaproteobacteria</taxon>
        <taxon>Neisseriales</taxon>
        <taxon>Neisseriaceae</taxon>
        <taxon>Conchiformibius</taxon>
    </lineage>
</organism>
<protein>
    <submittedName>
        <fullName evidence="10">DUF560 domain-containing protein</fullName>
    </submittedName>
</protein>
<dbReference type="OrthoDB" id="7916830at2"/>
<accession>A0A3P2A563</accession>
<sequence>MPFSARYRLPAVIGLFLYISTLSKGFGMKRIILSLIGTFILCTTAFAENTTVPGKPLGSTVSTPDTQTLSANEQQQLEQALAIAINPYDIAQANRNAVRSLSYAYRTRVPAEKRDDSLLDWADIIMDAGEDWQKTVQQYRKLLAKFPKQELLRFQLAQALLYNGEPDAAQNEFEKFRATPDLTVNYEKAADRWIMQIQQRQKWQFGFTFQFLNNSNVNQAPRHTVYYQLPGGATFSNSETAKRGYGFRVGFNAQKRWHLPWRRNALRLNTGVDWDHYFNAKKYSQINTNIGLGWLYETPRYHAEFQPFLRSNWNARGEGRREEGHLSRYSDEYGARFRVWRWLNSRFQYDLMYQPSYIKYDNPLVARTSDGVRHFVHSSLSYQQNDKQSWQLGMYWSRLNAKDKTNANKTVGVNLGWRQEWPKNFYTDLTVGASRTRNQKPYWFGLQRKNHSYSVNAQVFNPTWQFKGFMPRLVFNYQKTKSNLTTQSYDTRDAYIFIQKTF</sequence>
<evidence type="ECO:0000313" key="11">
    <source>
        <dbReference type="Proteomes" id="UP000269923"/>
    </source>
</evidence>
<keyword evidence="11" id="KW-1185">Reference proteome</keyword>
<dbReference type="Pfam" id="PF04575">
    <property type="entry name" value="SlipAM"/>
    <property type="match status" value="1"/>
</dbReference>
<dbReference type="STRING" id="1121352.GCA_000620925_01668"/>
<keyword evidence="5" id="KW-0472">Membrane</keyword>
<comment type="subcellular location">
    <subcellularLocation>
        <location evidence="1">Cell outer membrane</location>
        <topology evidence="1">Multi-pass membrane protein</topology>
    </subcellularLocation>
</comment>
<dbReference type="InterPro" id="IPR011990">
    <property type="entry name" value="TPR-like_helical_dom_sf"/>
</dbReference>
<dbReference type="Gene3D" id="1.25.40.10">
    <property type="entry name" value="Tetratricopeptide repeat domain"/>
    <property type="match status" value="1"/>
</dbReference>
<dbReference type="Pfam" id="PF24575">
    <property type="entry name" value="TPR_Slam"/>
    <property type="match status" value="1"/>
</dbReference>
<comment type="similarity">
    <text evidence="7">Belongs to the Slam family.</text>
</comment>
<dbReference type="SUPFAM" id="SSF48452">
    <property type="entry name" value="TPR-like"/>
    <property type="match status" value="1"/>
</dbReference>
<keyword evidence="3" id="KW-0812">Transmembrane</keyword>
<name>A0A3P2A563_9NEIS</name>
<evidence type="ECO:0000259" key="8">
    <source>
        <dbReference type="Pfam" id="PF04575"/>
    </source>
</evidence>
<dbReference type="InterPro" id="IPR057556">
    <property type="entry name" value="TPR_Slam"/>
</dbReference>
<reference evidence="10 11" key="1">
    <citation type="submission" date="2018-11" db="EMBL/GenBank/DDBJ databases">
        <title>Genomes From Bacteria Associated with the Canine Oral Cavity: a Test Case for Automated Genome-Based Taxonomic Assignment.</title>
        <authorList>
            <person name="Coil D.A."/>
            <person name="Jospin G."/>
            <person name="Darling A.E."/>
            <person name="Wallis C."/>
            <person name="Davis I.J."/>
            <person name="Harris S."/>
            <person name="Eisen J.A."/>
            <person name="Holcombe L.J."/>
            <person name="O'Flynn C."/>
        </authorList>
    </citation>
    <scope>NUCLEOTIDE SEQUENCE [LARGE SCALE GENOMIC DNA]</scope>
    <source>
        <strain evidence="10 11">COT-280</strain>
    </source>
</reference>
<proteinExistence type="inferred from homology"/>
<evidence type="ECO:0000256" key="7">
    <source>
        <dbReference type="ARBA" id="ARBA00023609"/>
    </source>
</evidence>
<evidence type="ECO:0000256" key="2">
    <source>
        <dbReference type="ARBA" id="ARBA00022452"/>
    </source>
</evidence>
<dbReference type="GO" id="GO:0009279">
    <property type="term" value="C:cell outer membrane"/>
    <property type="evidence" value="ECO:0007669"/>
    <property type="project" value="UniProtKB-SubCell"/>
</dbReference>
<comment type="caution">
    <text evidence="10">The sequence shown here is derived from an EMBL/GenBank/DDBJ whole genome shotgun (WGS) entry which is preliminary data.</text>
</comment>